<feature type="chain" id="PRO_5039366007" description="DUF5105 domain-containing protein" evidence="1">
    <location>
        <begin position="19"/>
        <end position="219"/>
    </location>
</feature>
<evidence type="ECO:0008006" key="4">
    <source>
        <dbReference type="Google" id="ProtNLM"/>
    </source>
</evidence>
<evidence type="ECO:0000313" key="3">
    <source>
        <dbReference type="Proteomes" id="UP000255523"/>
    </source>
</evidence>
<keyword evidence="3" id="KW-1185">Reference proteome</keyword>
<dbReference type="PROSITE" id="PS51257">
    <property type="entry name" value="PROKAR_LIPOPROTEIN"/>
    <property type="match status" value="1"/>
</dbReference>
<accession>A0A380LKX6</accession>
<reference evidence="2 3" key="1">
    <citation type="submission" date="2018-06" db="EMBL/GenBank/DDBJ databases">
        <authorList>
            <consortium name="Pathogen Informatics"/>
            <person name="Doyle S."/>
        </authorList>
    </citation>
    <scope>NUCLEOTIDE SEQUENCE [LARGE SCALE GENOMIC DNA]</scope>
    <source>
        <strain evidence="2 3">NCTC11087</strain>
    </source>
</reference>
<proteinExistence type="predicted"/>
<protein>
    <recommendedName>
        <fullName evidence="4">DUF5105 domain-containing protein</fullName>
    </recommendedName>
</protein>
<evidence type="ECO:0000256" key="1">
    <source>
        <dbReference type="SAM" id="SignalP"/>
    </source>
</evidence>
<feature type="signal peptide" evidence="1">
    <location>
        <begin position="1"/>
        <end position="18"/>
    </location>
</feature>
<organism evidence="2 3">
    <name type="scientific">Faecalicoccus pleomorphus</name>
    <dbReference type="NCBI Taxonomy" id="1323"/>
    <lineage>
        <taxon>Bacteria</taxon>
        <taxon>Bacillati</taxon>
        <taxon>Bacillota</taxon>
        <taxon>Erysipelotrichia</taxon>
        <taxon>Erysipelotrichales</taxon>
        <taxon>Erysipelotrichaceae</taxon>
        <taxon>Faecalicoccus</taxon>
    </lineage>
</organism>
<dbReference type="GeneID" id="77462425"/>
<dbReference type="EMBL" id="UHFX01000003">
    <property type="protein sequence ID" value="SUO04554.1"/>
    <property type="molecule type" value="Genomic_DNA"/>
</dbReference>
<sequence>MKKLVSLFVAMAFAIGVAGCGNNNEAQIQAATDVVSGYLDAIQNGNLDEAEEYTTDSYIDPLGIDNMDSYMESLLDSLDMGDTFEQEANDFATNAVKAAITSYEINDTKMEEDTISVLVDIDGKDYENIDFTAMESELTTYTQNYANENLNRLMQIYNDQGEDAMMEAMMQDIGGYMFDRMETLFTGAEQKKYQMRFDLVQDENEWKIKAAEISEEAQS</sequence>
<dbReference type="Proteomes" id="UP000255523">
    <property type="component" value="Unassembled WGS sequence"/>
</dbReference>
<dbReference type="AlphaFoldDB" id="A0A380LKX6"/>
<dbReference type="RefSeq" id="WP_022790032.1">
    <property type="nucleotide sequence ID" value="NZ_UHFX01000003.1"/>
</dbReference>
<keyword evidence="1" id="KW-0732">Signal</keyword>
<gene>
    <name evidence="2" type="ORF">NCTC11087_01475</name>
</gene>
<evidence type="ECO:0000313" key="2">
    <source>
        <dbReference type="EMBL" id="SUO04554.1"/>
    </source>
</evidence>
<name>A0A380LKX6_9FIRM</name>